<keyword evidence="1" id="KW-0812">Transmembrane</keyword>
<evidence type="ECO:0000256" key="1">
    <source>
        <dbReference type="SAM" id="Phobius"/>
    </source>
</evidence>
<dbReference type="AlphaFoldDB" id="A0A4R3TAE5"/>
<reference evidence="2 3" key="1">
    <citation type="submission" date="2019-03" db="EMBL/GenBank/DDBJ databases">
        <title>Genomic Encyclopedia of Type Strains, Phase IV (KMG-IV): sequencing the most valuable type-strain genomes for metagenomic binning, comparative biology and taxonomic classification.</title>
        <authorList>
            <person name="Goeker M."/>
        </authorList>
    </citation>
    <scope>NUCLEOTIDE SEQUENCE [LARGE SCALE GENOMIC DNA]</scope>
    <source>
        <strain evidence="2 3">DSM 29481</strain>
    </source>
</reference>
<proteinExistence type="predicted"/>
<protein>
    <recommendedName>
        <fullName evidence="4">DUF2178 domain-containing protein</fullName>
    </recommendedName>
</protein>
<evidence type="ECO:0000313" key="3">
    <source>
        <dbReference type="Proteomes" id="UP000295773"/>
    </source>
</evidence>
<organism evidence="2 3">
    <name type="scientific">Longicatena caecimuris</name>
    <dbReference type="NCBI Taxonomy" id="1796635"/>
    <lineage>
        <taxon>Bacteria</taxon>
        <taxon>Bacillati</taxon>
        <taxon>Bacillota</taxon>
        <taxon>Erysipelotrichia</taxon>
        <taxon>Erysipelotrichales</taxon>
        <taxon>Erysipelotrichaceae</taxon>
        <taxon>Longicatena</taxon>
    </lineage>
</organism>
<accession>A0A4R3TAE5</accession>
<sequence>MKNKHKLWYIGYIVSAILVLIILFTDFPKTADIGLLILMSIIFSISHTQLMHNRMMKNDIDYKVNVMDERNISIKEKSGNIMNMITMVLLGIVTVIFISFDYFIPAIITGVIIAVQPIILIIVSNMIEKKM</sequence>
<dbReference type="Proteomes" id="UP000295773">
    <property type="component" value="Unassembled WGS sequence"/>
</dbReference>
<keyword evidence="1" id="KW-1133">Transmembrane helix</keyword>
<dbReference type="RefSeq" id="WP_117547544.1">
    <property type="nucleotide sequence ID" value="NZ_JANKBG010000013.1"/>
</dbReference>
<feature type="transmembrane region" description="Helical" evidence="1">
    <location>
        <begin position="80"/>
        <end position="100"/>
    </location>
</feature>
<feature type="transmembrane region" description="Helical" evidence="1">
    <location>
        <begin position="106"/>
        <end position="127"/>
    </location>
</feature>
<evidence type="ECO:0000313" key="2">
    <source>
        <dbReference type="EMBL" id="TCU58450.1"/>
    </source>
</evidence>
<comment type="caution">
    <text evidence="2">The sequence shown here is derived from an EMBL/GenBank/DDBJ whole genome shotgun (WGS) entry which is preliminary data.</text>
</comment>
<feature type="transmembrane region" description="Helical" evidence="1">
    <location>
        <begin position="33"/>
        <end position="50"/>
    </location>
</feature>
<dbReference type="EMBL" id="SMBP01000013">
    <property type="protein sequence ID" value="TCU58450.1"/>
    <property type="molecule type" value="Genomic_DNA"/>
</dbReference>
<feature type="transmembrane region" description="Helical" evidence="1">
    <location>
        <begin position="7"/>
        <end position="27"/>
    </location>
</feature>
<gene>
    <name evidence="2" type="ORF">EDD61_11374</name>
</gene>
<name>A0A4R3TAE5_9FIRM</name>
<keyword evidence="1" id="KW-0472">Membrane</keyword>
<evidence type="ECO:0008006" key="4">
    <source>
        <dbReference type="Google" id="ProtNLM"/>
    </source>
</evidence>
<keyword evidence="3" id="KW-1185">Reference proteome</keyword>